<dbReference type="Gene3D" id="2.30.40.10">
    <property type="entry name" value="Urease, subunit C, domain 1"/>
    <property type="match status" value="1"/>
</dbReference>
<reference evidence="3 4" key="2">
    <citation type="journal article" date="2011" name="J. Bacteriol.">
        <title>Complete genome sequence of the anaerobic, halophilic alkalithermophile Natranaerobius thermophilus JW/NM-WN-LF.</title>
        <authorList>
            <person name="Zhao B."/>
            <person name="Mesbah N.M."/>
            <person name="Dalin E."/>
            <person name="Goodwin L."/>
            <person name="Nolan M."/>
            <person name="Pitluck S."/>
            <person name="Chertkov O."/>
            <person name="Brettin T.S."/>
            <person name="Han J."/>
            <person name="Larimer F.W."/>
            <person name="Land M.L."/>
            <person name="Hauser L."/>
            <person name="Kyrpides N."/>
            <person name="Wiegel J."/>
        </authorList>
    </citation>
    <scope>NUCLEOTIDE SEQUENCE [LARGE SCALE GENOMIC DNA]</scope>
    <source>
        <strain evidence="4">ATCC BAA-1301 / DSM 18059 / JW/NM-WN-LF</strain>
    </source>
</reference>
<sequence length="557" mass="62236">MHNHDFTGTSPHLILINGKIATVDSNNSIAEAIGIFGNLISHVGTTQELLKTTGPNTKVIDLQGKTVIPGIVDSHNHVYQAGILMEGVMAFGLESIKELQEAVKAKVSETPKGKWIRGGGWIESQFAENRMPNRWDLDEVAPDHPVVLSRLFAMDLCNSKALELAGINKNTPQPQRGTIDKDPKTGEPTGILRNGAQALVSRLIKDDYNSNYNFQELVERRVKTAMNEYLQYGITTVLDPGVSVPVMRGYQNLYKKGELPIRLQMMPEAYGLAAISSNKSDPNETEKFMDYLGINDPFGNEWFSIGPLKFAVDGGVGSKTALMYEPWIDGTKSNIPLRLDFEEMEKLFHKAQELGWSIGIHTCGDKAQDIVLEAFKKVIDRYPRNDVRHNIIHGYFPTDRALEIMKEYNIAGSLQPGFMYVEGDLYWDVLNQEQIEYFTPIKTYLNNKITVACNSDMISAHYNPFYGMYSAVARKTSQGKSLGAREKISREEMLRLFTINSAYLTFEENTKGSIEAGKLADIAVLSHDLLTCPESDILKTDVNMTIIDGKIVHSNIN</sequence>
<evidence type="ECO:0000259" key="2">
    <source>
        <dbReference type="Pfam" id="PF07969"/>
    </source>
</evidence>
<dbReference type="PANTHER" id="PTHR22642:SF2">
    <property type="entry name" value="PROTEIN LONG AFTER FAR-RED 3"/>
    <property type="match status" value="1"/>
</dbReference>
<dbReference type="GO" id="GO:0016810">
    <property type="term" value="F:hydrolase activity, acting on carbon-nitrogen (but not peptide) bonds"/>
    <property type="evidence" value="ECO:0007669"/>
    <property type="project" value="InterPro"/>
</dbReference>
<dbReference type="KEGG" id="nth:Nther_1934"/>
<dbReference type="InterPro" id="IPR032466">
    <property type="entry name" value="Metal_Hydrolase"/>
</dbReference>
<dbReference type="SUPFAM" id="SSF51338">
    <property type="entry name" value="Composite domain of metallo-dependent hydrolases"/>
    <property type="match status" value="1"/>
</dbReference>
<dbReference type="AlphaFoldDB" id="B2A6H2"/>
<evidence type="ECO:0000313" key="4">
    <source>
        <dbReference type="Proteomes" id="UP000001683"/>
    </source>
</evidence>
<dbReference type="STRING" id="457570.Nther_1934"/>
<organism evidence="3 4">
    <name type="scientific">Natranaerobius thermophilus (strain ATCC BAA-1301 / DSM 18059 / JW/NM-WN-LF)</name>
    <dbReference type="NCBI Taxonomy" id="457570"/>
    <lineage>
        <taxon>Bacteria</taxon>
        <taxon>Bacillati</taxon>
        <taxon>Bacillota</taxon>
        <taxon>Clostridia</taxon>
        <taxon>Natranaerobiales</taxon>
        <taxon>Natranaerobiaceae</taxon>
        <taxon>Natranaerobius</taxon>
    </lineage>
</organism>
<evidence type="ECO:0000256" key="1">
    <source>
        <dbReference type="SAM" id="MobiDB-lite"/>
    </source>
</evidence>
<name>B2A6H2_NATTJ</name>
<dbReference type="Proteomes" id="UP000001683">
    <property type="component" value="Chromosome"/>
</dbReference>
<protein>
    <submittedName>
        <fullName evidence="3">Amidohydrolase 3</fullName>
    </submittedName>
</protein>
<dbReference type="eggNOG" id="COG1574">
    <property type="taxonomic scope" value="Bacteria"/>
</dbReference>
<dbReference type="SUPFAM" id="SSF51556">
    <property type="entry name" value="Metallo-dependent hydrolases"/>
    <property type="match status" value="1"/>
</dbReference>
<dbReference type="Gene3D" id="3.10.310.70">
    <property type="match status" value="1"/>
</dbReference>
<dbReference type="CDD" id="cd01300">
    <property type="entry name" value="YtcJ_like"/>
    <property type="match status" value="1"/>
</dbReference>
<dbReference type="EMBL" id="CP001034">
    <property type="protein sequence ID" value="ACB85505.1"/>
    <property type="molecule type" value="Genomic_DNA"/>
</dbReference>
<dbReference type="InterPro" id="IPR011059">
    <property type="entry name" value="Metal-dep_hydrolase_composite"/>
</dbReference>
<keyword evidence="4" id="KW-1185">Reference proteome</keyword>
<feature type="region of interest" description="Disordered" evidence="1">
    <location>
        <begin position="168"/>
        <end position="189"/>
    </location>
</feature>
<dbReference type="InterPro" id="IPR033932">
    <property type="entry name" value="YtcJ-like"/>
</dbReference>
<dbReference type="PANTHER" id="PTHR22642">
    <property type="entry name" value="IMIDAZOLONEPROPIONASE"/>
    <property type="match status" value="1"/>
</dbReference>
<dbReference type="Pfam" id="PF07969">
    <property type="entry name" value="Amidohydro_3"/>
    <property type="match status" value="1"/>
</dbReference>
<gene>
    <name evidence="3" type="ordered locus">Nther_1934</name>
</gene>
<feature type="domain" description="Amidohydrolase 3" evidence="2">
    <location>
        <begin position="58"/>
        <end position="553"/>
    </location>
</feature>
<dbReference type="Gene3D" id="3.20.20.140">
    <property type="entry name" value="Metal-dependent hydrolases"/>
    <property type="match status" value="1"/>
</dbReference>
<proteinExistence type="predicted"/>
<keyword evidence="3" id="KW-0378">Hydrolase</keyword>
<dbReference type="OrthoDB" id="9767366at2"/>
<reference evidence="3 4" key="1">
    <citation type="submission" date="2008-04" db="EMBL/GenBank/DDBJ databases">
        <title>Complete sequence of chromosome of Natranaerobius thermophilus JW/NM-WN-LF.</title>
        <authorList>
            <consortium name="US DOE Joint Genome Institute"/>
            <person name="Copeland A."/>
            <person name="Lucas S."/>
            <person name="Lapidus A."/>
            <person name="Glavina del Rio T."/>
            <person name="Dalin E."/>
            <person name="Tice H."/>
            <person name="Bruce D."/>
            <person name="Goodwin L."/>
            <person name="Pitluck S."/>
            <person name="Chertkov O."/>
            <person name="Brettin T."/>
            <person name="Detter J.C."/>
            <person name="Han C."/>
            <person name="Kuske C.R."/>
            <person name="Schmutz J."/>
            <person name="Larimer F."/>
            <person name="Land M."/>
            <person name="Hauser L."/>
            <person name="Kyrpides N."/>
            <person name="Lykidis A."/>
            <person name="Mesbah N.M."/>
            <person name="Wiegel J."/>
        </authorList>
    </citation>
    <scope>NUCLEOTIDE SEQUENCE [LARGE SCALE GENOMIC DNA]</scope>
    <source>
        <strain evidence="4">ATCC BAA-1301 / DSM 18059 / JW/NM-WN-LF</strain>
    </source>
</reference>
<evidence type="ECO:0000313" key="3">
    <source>
        <dbReference type="EMBL" id="ACB85505.1"/>
    </source>
</evidence>
<accession>B2A6H2</accession>
<dbReference type="RefSeq" id="WP_012448365.1">
    <property type="nucleotide sequence ID" value="NC_010718.1"/>
</dbReference>
<dbReference type="HOGENOM" id="CLU_009942_4_3_9"/>
<dbReference type="InParanoid" id="B2A6H2"/>
<dbReference type="InterPro" id="IPR013108">
    <property type="entry name" value="Amidohydro_3"/>
</dbReference>